<feature type="compositionally biased region" description="Polar residues" evidence="1">
    <location>
        <begin position="736"/>
        <end position="748"/>
    </location>
</feature>
<feature type="compositionally biased region" description="Basic and acidic residues" evidence="1">
    <location>
        <begin position="683"/>
        <end position="694"/>
    </location>
</feature>
<feature type="region of interest" description="Disordered" evidence="1">
    <location>
        <begin position="683"/>
        <end position="708"/>
    </location>
</feature>
<proteinExistence type="predicted"/>
<name>A0A1E7FZD1_9STRA</name>
<feature type="region of interest" description="Disordered" evidence="1">
    <location>
        <begin position="735"/>
        <end position="757"/>
    </location>
</feature>
<dbReference type="Proteomes" id="UP000095751">
    <property type="component" value="Unassembled WGS sequence"/>
</dbReference>
<evidence type="ECO:0000313" key="3">
    <source>
        <dbReference type="Proteomes" id="UP000095751"/>
    </source>
</evidence>
<evidence type="ECO:0000256" key="1">
    <source>
        <dbReference type="SAM" id="MobiDB-lite"/>
    </source>
</evidence>
<dbReference type="KEGG" id="fcy:FRACYDRAFT_233689"/>
<sequence>MCEAIGDAIITAGETIIEIDSIIFNKINYINPIYNVFQRFEHTLSKLNIFTHPIIGMRPKPISRKHNSKNNKTSSGSHLHAFFARKRSRKRRSVISGPIPHLVNDNSRTKDRTQAGTQPRSKVPRIPTLTSTSVIYPIDDPSCQDITWYDAISPYWTGGMIWDGAYVLNHQVVSVTTDPIFVSDLLPAFELSATIQSPKARSGGDKHVGPRTTIAIDSGSTIHIFKDAFLLADIQADENSSISVRTTDSKFQIKDIGRLCDDLDTLPLPSDGYYFYPNGVANLLSLAMLTDTKRVVMDSAIDNAIYVFNDDGSYIRFGKTSNGMYCIDITTDDDHHIVMAHQTVKGESAHFSAIDCRRAAKVRDLQEALACPSDFDLANAIEHNVIGNSPFTRRDVRIAKQIFGPDVPALKGKTVKNKSIMPREDDVTDIPSFIMKEYSNIHLAIDIMHINGIKFLISHSKHIGLIQTYCVRKNNRDAILACILKIVQTYKSRSVFNVVTIEADGAFECIKHELQDKPYNITLSTCDADRHVETVERQIRFLKERIRAVRMMMPYKKLPKRFTVEMVLRVTMLINSLPKQNGIHSILSPREIVTGKKFRCPTVKVGQYVQGHTGGTNSTDEERSIDALYIGRADNGSGHVVVTLDDFAANVINDDDSNASDIDFKMDEEYREELKKELKLEAKDKTVTESDPDSRQFGGDDPDSQIDFFQNPIQQHNRDTLNENEDEPIILDSRTRSGMNLANSTSKQECGKDKKKKKRRIIVEDDTNLIEDDLDDDDMMQSNIASEDDIITNDSSEEEVEEPSIPHELESDLGEYWSLAHSTQAYVLSTITSYSHIEASKSTPQYGFNRGLKEFGAMGYEATMKELDDNLLGMGALLPRTFLIEWKGHIHYIRIDANTSIQM</sequence>
<reference evidence="2 3" key="1">
    <citation type="submission" date="2016-09" db="EMBL/GenBank/DDBJ databases">
        <title>Extensive genetic diversity and differential bi-allelic expression allows diatom success in the polar Southern Ocean.</title>
        <authorList>
            <consortium name="DOE Joint Genome Institute"/>
            <person name="Mock T."/>
            <person name="Otillar R.P."/>
            <person name="Strauss J."/>
            <person name="Dupont C."/>
            <person name="Frickenhaus S."/>
            <person name="Maumus F."/>
            <person name="Mcmullan M."/>
            <person name="Sanges R."/>
            <person name="Schmutz J."/>
            <person name="Toseland A."/>
            <person name="Valas R."/>
            <person name="Veluchamy A."/>
            <person name="Ward B.J."/>
            <person name="Allen A."/>
            <person name="Barry K."/>
            <person name="Falciatore A."/>
            <person name="Ferrante M."/>
            <person name="Fortunato A.E."/>
            <person name="Gloeckner G."/>
            <person name="Gruber A."/>
            <person name="Hipkin R."/>
            <person name="Janech M."/>
            <person name="Kroth P."/>
            <person name="Leese F."/>
            <person name="Lindquist E."/>
            <person name="Lyon B.R."/>
            <person name="Martin J."/>
            <person name="Mayer C."/>
            <person name="Parker M."/>
            <person name="Quesneville H."/>
            <person name="Raymond J."/>
            <person name="Uhlig C."/>
            <person name="Valentin K.U."/>
            <person name="Worden A.Z."/>
            <person name="Armbrust E.V."/>
            <person name="Bowler C."/>
            <person name="Green B."/>
            <person name="Moulton V."/>
            <person name="Van Oosterhout C."/>
            <person name="Grigoriev I."/>
        </authorList>
    </citation>
    <scope>NUCLEOTIDE SEQUENCE [LARGE SCALE GENOMIC DNA]</scope>
    <source>
        <strain evidence="2 3">CCMP1102</strain>
    </source>
</reference>
<dbReference type="InParanoid" id="A0A1E7FZD1"/>
<organism evidence="2 3">
    <name type="scientific">Fragilariopsis cylindrus CCMP1102</name>
    <dbReference type="NCBI Taxonomy" id="635003"/>
    <lineage>
        <taxon>Eukaryota</taxon>
        <taxon>Sar</taxon>
        <taxon>Stramenopiles</taxon>
        <taxon>Ochrophyta</taxon>
        <taxon>Bacillariophyta</taxon>
        <taxon>Bacillariophyceae</taxon>
        <taxon>Bacillariophycidae</taxon>
        <taxon>Bacillariales</taxon>
        <taxon>Bacillariaceae</taxon>
        <taxon>Fragilariopsis</taxon>
    </lineage>
</organism>
<feature type="region of interest" description="Disordered" evidence="1">
    <location>
        <begin position="97"/>
        <end position="124"/>
    </location>
</feature>
<dbReference type="EMBL" id="KV784353">
    <property type="protein sequence ID" value="OEU23519.1"/>
    <property type="molecule type" value="Genomic_DNA"/>
</dbReference>
<accession>A0A1E7FZD1</accession>
<keyword evidence="3" id="KW-1185">Reference proteome</keyword>
<evidence type="ECO:0000313" key="2">
    <source>
        <dbReference type="EMBL" id="OEU23519.1"/>
    </source>
</evidence>
<protein>
    <submittedName>
        <fullName evidence="2">Uncharacterized protein</fullName>
    </submittedName>
</protein>
<dbReference type="AlphaFoldDB" id="A0A1E7FZD1"/>
<gene>
    <name evidence="2" type="ORF">FRACYDRAFT_233689</name>
</gene>
<dbReference type="OrthoDB" id="44654at2759"/>